<dbReference type="PANTHER" id="PTHR11570:SF0">
    <property type="entry name" value="S-ADENOSYLMETHIONINE DECARBOXYLASE PROENZYME"/>
    <property type="match status" value="1"/>
</dbReference>
<dbReference type="SUPFAM" id="SSF56276">
    <property type="entry name" value="S-adenosylmethionine decarboxylase"/>
    <property type="match status" value="1"/>
</dbReference>
<evidence type="ECO:0000259" key="9">
    <source>
        <dbReference type="Pfam" id="PF02784"/>
    </source>
</evidence>
<dbReference type="Pfam" id="PF02784">
    <property type="entry name" value="Orn_Arg_deC_N"/>
    <property type="match status" value="1"/>
</dbReference>
<dbReference type="GO" id="GO:0033387">
    <property type="term" value="P:putrescine biosynthetic process from arginine, via ornithine"/>
    <property type="evidence" value="ECO:0007669"/>
    <property type="project" value="UniProtKB-UniPathway"/>
</dbReference>
<feature type="compositionally biased region" description="Gly residues" evidence="7">
    <location>
        <begin position="435"/>
        <end position="444"/>
    </location>
</feature>
<evidence type="ECO:0000256" key="3">
    <source>
        <dbReference type="ARBA" id="ARBA00023066"/>
    </source>
</evidence>
<evidence type="ECO:0000313" key="10">
    <source>
        <dbReference type="EMBL" id="KFM24458.1"/>
    </source>
</evidence>
<dbReference type="OrthoDB" id="5034579at2759"/>
<feature type="domain" description="Orn/DAP/Arg decarboxylase 2 C-terminal" evidence="8">
    <location>
        <begin position="663"/>
        <end position="778"/>
    </location>
</feature>
<dbReference type="GeneID" id="23614567"/>
<dbReference type="Gene3D" id="3.30.360.50">
    <property type="entry name" value="S-adenosylmethionine decarboxylase"/>
    <property type="match status" value="1"/>
</dbReference>
<accession>A0A087SFF4</accession>
<dbReference type="PRINTS" id="PR01182">
    <property type="entry name" value="ORNDCRBXLASE"/>
</dbReference>
<evidence type="ECO:0000256" key="7">
    <source>
        <dbReference type="SAM" id="MobiDB-lite"/>
    </source>
</evidence>
<dbReference type="Gene3D" id="3.60.90.10">
    <property type="entry name" value="S-adenosylmethionine decarboxylase"/>
    <property type="match status" value="1"/>
</dbReference>
<dbReference type="SUPFAM" id="SSF51419">
    <property type="entry name" value="PLP-binding barrel"/>
    <property type="match status" value="1"/>
</dbReference>
<dbReference type="Proteomes" id="UP000028924">
    <property type="component" value="Unassembled WGS sequence"/>
</dbReference>
<dbReference type="RefSeq" id="XP_011397346.1">
    <property type="nucleotide sequence ID" value="XM_011399044.1"/>
</dbReference>
<dbReference type="PRINTS" id="PR01179">
    <property type="entry name" value="ODADCRBXLASE"/>
</dbReference>
<dbReference type="InterPro" id="IPR048283">
    <property type="entry name" value="AdoMetDC-like"/>
</dbReference>
<name>A0A087SFF4_AUXPR</name>
<dbReference type="PANTHER" id="PTHR11570">
    <property type="entry name" value="S-ADENOSYLMETHIONINE DECARBOXYLASE"/>
    <property type="match status" value="1"/>
</dbReference>
<dbReference type="InterPro" id="IPR022644">
    <property type="entry name" value="De-COase2_N"/>
</dbReference>
<comment type="similarity">
    <text evidence="2">Belongs to the eukaryotic AdoMetDC family.</text>
</comment>
<sequence length="806" mass="83146">MCVAALPCPAFEGSEKRISVSFSSRAGAVGAGLRALTRAELDALMDSAACLIVSVRHHASHDAYVLSESSCFVYPDRIVVKTCGTTRLLACVPLLLRLAAGLGLEPAAVKYSRASFLFPAAQPEEHASFEAETAVLRAAFAALPLASAYVLGDALAGLQWHVFAAGVARGAAAVAQAPPPPPLHTLELCMTGLCPRKAANFFRTEAFVDSRRVTCDSGIQDLLPKAEIDDYVFEPCGYSMNAVEAGSFSTIHITPEDGFSYASFELCGYDPATMDVPDLVARVAAVFRPRHMAVALSVDAPAGACVGDVDGATWRARRSLPAGYACHAGSFQELRAGGHVAFFGLDLEEGEAFDGQAEDLPHAADEALGAAGQLQADCAAKAMELALEATAGVLGGHAVAACDAGAGSSDGGSPRGVVSRDTLSSVLTDLDSLGEGAGEWGGGRATPSSTASEDARPVGPRPLGEVLALHGAHPLPDGSRASLDAHAAALIASRGLEDTFYRPRDLRAGAELGCPLTTFDSVDELRKVARAWPGARLLLRVRADAPAARCPLGNKYGAETWEWAALAAEATRLGLPVDGVAFHVGSGAGADAAGAYENAIAVAADAAEVLRAAGHAVSILDIGGGFPGGALGGIAPAINAALEARFPGVEVVAEPGRFFAERIATLATAVFGARERSAGGDARDVDAIATPTVEDPTLHPTTRELFVTDGIYGSMNCMLYDHASPLPRALATDDRARGALVPTTVFGPTCDGLDTLVRGHPLPAGLGVGSWLVWPDMGAYTICGASAFNGMDAVNVPRFYVWSVKP</sequence>
<evidence type="ECO:0000256" key="5">
    <source>
        <dbReference type="ARBA" id="ARBA00048112"/>
    </source>
</evidence>
<keyword evidence="11" id="KW-1185">Reference proteome</keyword>
<protein>
    <submittedName>
        <fullName evidence="10">S-adenosylmethionine decarboxylase proenzyme</fullName>
    </submittedName>
</protein>
<dbReference type="SUPFAM" id="SSF50621">
    <property type="entry name" value="Alanine racemase C-terminal domain-like"/>
    <property type="match status" value="1"/>
</dbReference>
<dbReference type="InterPro" id="IPR001985">
    <property type="entry name" value="S-AdoMet_decarboxylase_euk"/>
</dbReference>
<dbReference type="KEGG" id="apro:F751_3176"/>
<dbReference type="AlphaFoldDB" id="A0A087SFF4"/>
<gene>
    <name evidence="10" type="ORF">F751_3176</name>
</gene>
<evidence type="ECO:0000259" key="8">
    <source>
        <dbReference type="Pfam" id="PF00278"/>
    </source>
</evidence>
<organism evidence="10 11">
    <name type="scientific">Auxenochlorella protothecoides</name>
    <name type="common">Green microalga</name>
    <name type="synonym">Chlorella protothecoides</name>
    <dbReference type="NCBI Taxonomy" id="3075"/>
    <lineage>
        <taxon>Eukaryota</taxon>
        <taxon>Viridiplantae</taxon>
        <taxon>Chlorophyta</taxon>
        <taxon>core chlorophytes</taxon>
        <taxon>Trebouxiophyceae</taxon>
        <taxon>Chlorellales</taxon>
        <taxon>Chlorellaceae</taxon>
        <taxon>Auxenochlorella</taxon>
    </lineage>
</organism>
<reference evidence="10 11" key="1">
    <citation type="journal article" date="2014" name="BMC Genomics">
        <title>Oil accumulation mechanisms of the oleaginous microalga Chlorella protothecoides revealed through its genome, transcriptomes, and proteomes.</title>
        <authorList>
            <person name="Gao C."/>
            <person name="Wang Y."/>
            <person name="Shen Y."/>
            <person name="Yan D."/>
            <person name="He X."/>
            <person name="Dai J."/>
            <person name="Wu Q."/>
        </authorList>
    </citation>
    <scope>NUCLEOTIDE SEQUENCE [LARGE SCALE GENOMIC DNA]</scope>
    <source>
        <strain evidence="10 11">0710</strain>
    </source>
</reference>
<dbReference type="EMBL" id="KL662107">
    <property type="protein sequence ID" value="KFM24458.1"/>
    <property type="molecule type" value="Genomic_DNA"/>
</dbReference>
<dbReference type="Pfam" id="PF00278">
    <property type="entry name" value="Orn_DAP_Arg_deC"/>
    <property type="match status" value="1"/>
</dbReference>
<dbReference type="GO" id="GO:0008295">
    <property type="term" value="P:spermidine biosynthetic process"/>
    <property type="evidence" value="ECO:0007669"/>
    <property type="project" value="UniProtKB-KW"/>
</dbReference>
<dbReference type="InterPro" id="IPR016067">
    <property type="entry name" value="S-AdoMet_deCO2ase_core"/>
</dbReference>
<dbReference type="Pfam" id="PF01536">
    <property type="entry name" value="SAM_decarbox"/>
    <property type="match status" value="1"/>
</dbReference>
<dbReference type="UniPathway" id="UPA00331">
    <property type="reaction ID" value="UER00451"/>
</dbReference>
<dbReference type="NCBIfam" id="TIGR00535">
    <property type="entry name" value="SAM_DCase"/>
    <property type="match status" value="1"/>
</dbReference>
<feature type="domain" description="Orn/DAP/Arg decarboxylase 2 N-terminal" evidence="9">
    <location>
        <begin position="505"/>
        <end position="660"/>
    </location>
</feature>
<dbReference type="UniPathway" id="UPA00535">
    <property type="reaction ID" value="UER00288"/>
</dbReference>
<evidence type="ECO:0000256" key="4">
    <source>
        <dbReference type="ARBA" id="ARBA00023115"/>
    </source>
</evidence>
<keyword evidence="3" id="KW-0745">Spermidine biosynthesis</keyword>
<feature type="region of interest" description="Disordered" evidence="7">
    <location>
        <begin position="433"/>
        <end position="462"/>
    </location>
</feature>
<comment type="similarity">
    <text evidence="6">Belongs to the Orn/Lys/Arg decarboxylase class-II family.</text>
</comment>
<dbReference type="GO" id="GO:0005829">
    <property type="term" value="C:cytosol"/>
    <property type="evidence" value="ECO:0007669"/>
    <property type="project" value="TreeGrafter"/>
</dbReference>
<dbReference type="Gene3D" id="2.40.37.10">
    <property type="entry name" value="Lyase, Ornithine Decarboxylase, Chain A, domain 1"/>
    <property type="match status" value="1"/>
</dbReference>
<dbReference type="STRING" id="3075.A0A087SFF4"/>
<dbReference type="Gene3D" id="3.20.20.10">
    <property type="entry name" value="Alanine racemase"/>
    <property type="match status" value="1"/>
</dbReference>
<dbReference type="InterPro" id="IPR002433">
    <property type="entry name" value="Orn_de-COase"/>
</dbReference>
<dbReference type="GO" id="GO:0004014">
    <property type="term" value="F:adenosylmethionine decarboxylase activity"/>
    <property type="evidence" value="ECO:0007669"/>
    <property type="project" value="UniProtKB-EC"/>
</dbReference>
<evidence type="ECO:0000256" key="1">
    <source>
        <dbReference type="ARBA" id="ARBA00004911"/>
    </source>
</evidence>
<keyword evidence="4" id="KW-0620">Polyamine biosynthesis</keyword>
<comment type="catalytic activity">
    <reaction evidence="5">
        <text>S-adenosyl-L-methionine + H(+) = S-adenosyl 3-(methylsulfanyl)propylamine + CO2</text>
        <dbReference type="Rhea" id="RHEA:15981"/>
        <dbReference type="ChEBI" id="CHEBI:15378"/>
        <dbReference type="ChEBI" id="CHEBI:16526"/>
        <dbReference type="ChEBI" id="CHEBI:57443"/>
        <dbReference type="ChEBI" id="CHEBI:59789"/>
        <dbReference type="EC" id="4.1.1.50"/>
    </reaction>
</comment>
<dbReference type="InterPro" id="IPR000183">
    <property type="entry name" value="Orn/DAP/Arg_de-COase"/>
</dbReference>
<evidence type="ECO:0000256" key="2">
    <source>
        <dbReference type="ARBA" id="ARBA00008466"/>
    </source>
</evidence>
<evidence type="ECO:0000313" key="11">
    <source>
        <dbReference type="Proteomes" id="UP000028924"/>
    </source>
</evidence>
<evidence type="ECO:0000256" key="6">
    <source>
        <dbReference type="RuleBase" id="RU003737"/>
    </source>
</evidence>
<dbReference type="GO" id="GO:0006597">
    <property type="term" value="P:spermine biosynthetic process"/>
    <property type="evidence" value="ECO:0007669"/>
    <property type="project" value="InterPro"/>
</dbReference>
<dbReference type="InterPro" id="IPR022643">
    <property type="entry name" value="De-COase2_C"/>
</dbReference>
<proteinExistence type="inferred from homology"/>
<dbReference type="eggNOG" id="KOG0788">
    <property type="taxonomic scope" value="Eukaryota"/>
</dbReference>
<comment type="pathway">
    <text evidence="1">Amine and polyamine biosynthesis; S-adenosylmethioninamine biosynthesis; S-adenosylmethioninamine from S-adenosyl-L-methionine: step 1/1.</text>
</comment>
<dbReference type="InterPro" id="IPR029066">
    <property type="entry name" value="PLP-binding_barrel"/>
</dbReference>
<dbReference type="InterPro" id="IPR009006">
    <property type="entry name" value="Ala_racemase/Decarboxylase_C"/>
</dbReference>
<dbReference type="eggNOG" id="KOG0622">
    <property type="taxonomic scope" value="Eukaryota"/>
</dbReference>